<reference evidence="2" key="1">
    <citation type="journal article" date="2019" name="Int. J. Syst. Evol. Microbiol.">
        <title>The Global Catalogue of Microorganisms (GCM) 10K type strain sequencing project: providing services to taxonomists for standard genome sequencing and annotation.</title>
        <authorList>
            <consortium name="The Broad Institute Genomics Platform"/>
            <consortium name="The Broad Institute Genome Sequencing Center for Infectious Disease"/>
            <person name="Wu L."/>
            <person name="Ma J."/>
        </authorList>
    </citation>
    <scope>NUCLEOTIDE SEQUENCE [LARGE SCALE GENOMIC DNA]</scope>
    <source>
        <strain evidence="2">JCM 3115</strain>
    </source>
</reference>
<comment type="caution">
    <text evidence="1">The sequence shown here is derived from an EMBL/GenBank/DDBJ whole genome shotgun (WGS) entry which is preliminary data.</text>
</comment>
<proteinExistence type="predicted"/>
<keyword evidence="2" id="KW-1185">Reference proteome</keyword>
<evidence type="ECO:0000313" key="2">
    <source>
        <dbReference type="Proteomes" id="UP000611554"/>
    </source>
</evidence>
<dbReference type="Proteomes" id="UP000611554">
    <property type="component" value="Unassembled WGS sequence"/>
</dbReference>
<organism evidence="1 2">
    <name type="scientific">Streptosporangium pseudovulgare</name>
    <dbReference type="NCBI Taxonomy" id="35765"/>
    <lineage>
        <taxon>Bacteria</taxon>
        <taxon>Bacillati</taxon>
        <taxon>Actinomycetota</taxon>
        <taxon>Actinomycetes</taxon>
        <taxon>Streptosporangiales</taxon>
        <taxon>Streptosporangiaceae</taxon>
        <taxon>Streptosporangium</taxon>
    </lineage>
</organism>
<dbReference type="EMBL" id="BMQJ01000009">
    <property type="protein sequence ID" value="GGQ03971.1"/>
    <property type="molecule type" value="Genomic_DNA"/>
</dbReference>
<accession>A0ABQ2R1X4</accession>
<gene>
    <name evidence="1" type="ORF">GCM10010140_37560</name>
</gene>
<protein>
    <submittedName>
        <fullName evidence="1">Uncharacterized protein</fullName>
    </submittedName>
</protein>
<sequence length="100" mass="11711">MDGRVEQVREILHEAAETHHRVYRITDGVDDDWPYWYADWLVNLSELPEALGTEPLRSRLVYELVRLDAEYATADRSEPWEVFYARGLVDRLRPGRGPLA</sequence>
<dbReference type="RefSeq" id="WP_189247775.1">
    <property type="nucleotide sequence ID" value="NZ_BMQJ01000009.1"/>
</dbReference>
<evidence type="ECO:0000313" key="1">
    <source>
        <dbReference type="EMBL" id="GGQ03971.1"/>
    </source>
</evidence>
<name>A0ABQ2R1X4_9ACTN</name>